<accession>A0A397FC81</accession>
<organism evidence="7 8">
    <name type="scientific">Aphanomyces astaci</name>
    <name type="common">Crayfish plague agent</name>
    <dbReference type="NCBI Taxonomy" id="112090"/>
    <lineage>
        <taxon>Eukaryota</taxon>
        <taxon>Sar</taxon>
        <taxon>Stramenopiles</taxon>
        <taxon>Oomycota</taxon>
        <taxon>Saprolegniomycetes</taxon>
        <taxon>Saprolegniales</taxon>
        <taxon>Verrucalvaceae</taxon>
        <taxon>Aphanomyces</taxon>
    </lineage>
</organism>
<reference evidence="7 8" key="1">
    <citation type="submission" date="2018-08" db="EMBL/GenBank/DDBJ databases">
        <title>Aphanomyces genome sequencing and annotation.</title>
        <authorList>
            <person name="Minardi D."/>
            <person name="Oidtmann B."/>
            <person name="Van Der Giezen M."/>
            <person name="Studholme D.J."/>
        </authorList>
    </citation>
    <scope>NUCLEOTIDE SEQUENCE [LARGE SCALE GENOMIC DNA]</scope>
    <source>
        <strain evidence="7 8">197901</strain>
    </source>
</reference>
<gene>
    <name evidence="7" type="ORF">DYB31_005554</name>
</gene>
<proteinExistence type="predicted"/>
<dbReference type="Proteomes" id="UP000266196">
    <property type="component" value="Unassembled WGS sequence"/>
</dbReference>
<dbReference type="AlphaFoldDB" id="A0A397FC81"/>
<evidence type="ECO:0000256" key="2">
    <source>
        <dbReference type="ARBA" id="ARBA00022771"/>
    </source>
</evidence>
<dbReference type="VEuPathDB" id="FungiDB:H257_09197"/>
<dbReference type="PROSITE" id="PS50966">
    <property type="entry name" value="ZF_SWIM"/>
    <property type="match status" value="1"/>
</dbReference>
<evidence type="ECO:0000313" key="7">
    <source>
        <dbReference type="EMBL" id="RHZ19449.1"/>
    </source>
</evidence>
<name>A0A397FC81_APHAT</name>
<evidence type="ECO:0000259" key="6">
    <source>
        <dbReference type="PROSITE" id="PS50966"/>
    </source>
</evidence>
<evidence type="ECO:0000256" key="3">
    <source>
        <dbReference type="ARBA" id="ARBA00022833"/>
    </source>
</evidence>
<dbReference type="Pfam" id="PF04434">
    <property type="entry name" value="SWIM"/>
    <property type="match status" value="1"/>
</dbReference>
<dbReference type="EMBL" id="QUTE01009329">
    <property type="protein sequence ID" value="RHZ19449.1"/>
    <property type="molecule type" value="Genomic_DNA"/>
</dbReference>
<evidence type="ECO:0000256" key="4">
    <source>
        <dbReference type="PROSITE-ProRule" id="PRU00325"/>
    </source>
</evidence>
<evidence type="ECO:0000256" key="5">
    <source>
        <dbReference type="SAM" id="MobiDB-lite"/>
    </source>
</evidence>
<dbReference type="InterPro" id="IPR007527">
    <property type="entry name" value="Znf_SWIM"/>
</dbReference>
<feature type="region of interest" description="Disordered" evidence="5">
    <location>
        <begin position="83"/>
        <end position="108"/>
    </location>
</feature>
<feature type="domain" description="SWIM-type" evidence="6">
    <location>
        <begin position="589"/>
        <end position="621"/>
    </location>
</feature>
<evidence type="ECO:0000256" key="1">
    <source>
        <dbReference type="ARBA" id="ARBA00022723"/>
    </source>
</evidence>
<sequence length="787" mass="86750">MTNLHGAQFATLPAAVKAIKEDASLHKHETQVDRAFKRDDAKRLICRHRNQHECTWNVEVVKDMSALGTWTIVSVDSAHSESCENARNVDESKRHASGSTNGAGDSHPRATVGLDAPNHQLFQGSFGRRDLVLTQDMRWGSAKEASRAVNDFALFAQKKRARMDKKTSGGRNKKYICSCDNCGWYVRVLRAPKAESWKISSMNLQHSETCVGAAQPTARQLADMASFRQAVVTHSKANGKLLTEDFLSSAEQGIKIPLRLAYRAKKLIAVHSQDDLVESYKFIPSLLSSFVDKNSPSIADYTASDTGHFVRAFVLPSVSHHAAPALQKIVGVEVIPCTCPDYKGYVVLLLGQDGNFQPQIIAFGLVPEPSAENVEWFITRAQRGFSFDEVPVVCTFLYPGVVDGVRRALPTVTIRFCIKSLVEALNQDKSVAKLGPAELLVWELHFQETEAGFVQTMHQLEQVNESAAAYLRELDPTHWTSYKGQLSSTRYYKWSSTSYTTGMHGATTTDGCDEAPFDLLYSYLTRMMELTFAKSTLAGQLLAASTILTPGAQHVYSDEVNESLQYTTRPSDDLLAYVWKSGARPKANFRVHLGDGTCTCSSMYQLGIPCRHFIAAARHFGQDQLILNHFGSIYKADTYVAAFHKARIEMPLESDLSKDESLLPAAAVVDGRTSSSKARKAKAPDLNSRKDKVAKASPMPIPPSTTSAPSTLVLSSDSATNTTDMDMISAMSMGLAIPGLTPPMMQQYPIPPHSYLHEMHMHMTHHQQQQQQTNPPPSSAPNGFSMV</sequence>
<protein>
    <recommendedName>
        <fullName evidence="6">SWIM-type domain-containing protein</fullName>
    </recommendedName>
</protein>
<keyword evidence="3" id="KW-0862">Zinc</keyword>
<dbReference type="GO" id="GO:0008270">
    <property type="term" value="F:zinc ion binding"/>
    <property type="evidence" value="ECO:0007669"/>
    <property type="project" value="UniProtKB-KW"/>
</dbReference>
<keyword evidence="1" id="KW-0479">Metal-binding</keyword>
<feature type="region of interest" description="Disordered" evidence="5">
    <location>
        <begin position="673"/>
        <end position="712"/>
    </location>
</feature>
<dbReference type="PANTHER" id="PTHR31973:SF187">
    <property type="entry name" value="MUTATOR TRANSPOSASE MUDRA PROTEIN"/>
    <property type="match status" value="1"/>
</dbReference>
<dbReference type="SMART" id="SM00575">
    <property type="entry name" value="ZnF_PMZ"/>
    <property type="match status" value="1"/>
</dbReference>
<evidence type="ECO:0000313" key="8">
    <source>
        <dbReference type="Proteomes" id="UP000266196"/>
    </source>
</evidence>
<comment type="caution">
    <text evidence="7">The sequence shown here is derived from an EMBL/GenBank/DDBJ whole genome shotgun (WGS) entry which is preliminary data.</text>
</comment>
<keyword evidence="2 4" id="KW-0863">Zinc-finger</keyword>
<feature type="region of interest" description="Disordered" evidence="5">
    <location>
        <begin position="762"/>
        <end position="787"/>
    </location>
</feature>
<feature type="compositionally biased region" description="Basic and acidic residues" evidence="5">
    <location>
        <begin position="83"/>
        <end position="94"/>
    </location>
</feature>
<dbReference type="PANTHER" id="PTHR31973">
    <property type="entry name" value="POLYPROTEIN, PUTATIVE-RELATED"/>
    <property type="match status" value="1"/>
</dbReference>
<dbReference type="InterPro" id="IPR006564">
    <property type="entry name" value="Znf_PMZ"/>
</dbReference>